<dbReference type="Proteomes" id="UP000053989">
    <property type="component" value="Unassembled WGS sequence"/>
</dbReference>
<evidence type="ECO:0000313" key="2">
    <source>
        <dbReference type="Proteomes" id="UP000053989"/>
    </source>
</evidence>
<protein>
    <submittedName>
        <fullName evidence="1">Uncharacterized protein</fullName>
    </submittedName>
</protein>
<dbReference type="HOGENOM" id="CLU_2470417_0_0_1"/>
<reference evidence="2" key="2">
    <citation type="submission" date="2015-01" db="EMBL/GenBank/DDBJ databases">
        <title>Evolutionary Origins and Diversification of the Mycorrhizal Mutualists.</title>
        <authorList>
            <consortium name="DOE Joint Genome Institute"/>
            <consortium name="Mycorrhizal Genomics Consortium"/>
            <person name="Kohler A."/>
            <person name="Kuo A."/>
            <person name="Nagy L.G."/>
            <person name="Floudas D."/>
            <person name="Copeland A."/>
            <person name="Barry K.W."/>
            <person name="Cichocki N."/>
            <person name="Veneault-Fourrey C."/>
            <person name="LaButti K."/>
            <person name="Lindquist E.A."/>
            <person name="Lipzen A."/>
            <person name="Lundell T."/>
            <person name="Morin E."/>
            <person name="Murat C."/>
            <person name="Riley R."/>
            <person name="Ohm R."/>
            <person name="Sun H."/>
            <person name="Tunlid A."/>
            <person name="Henrissat B."/>
            <person name="Grigoriev I.V."/>
            <person name="Hibbett D.S."/>
            <person name="Martin F."/>
        </authorList>
    </citation>
    <scope>NUCLEOTIDE SEQUENCE [LARGE SCALE GENOMIC DNA]</scope>
    <source>
        <strain evidence="2">Foug A</strain>
    </source>
</reference>
<keyword evidence="2" id="KW-1185">Reference proteome</keyword>
<accession>A0A0C3D2E1</accession>
<sequence>MPHDLDTRMAHLVMDFVPFRRHLLSAQGMCGLIQICFPSNRTFWGRGRYKEDDKWKKSLEAESWQMPRVMLYYLRSFVPLGKDSPYRS</sequence>
<dbReference type="EMBL" id="KN822382">
    <property type="protein sequence ID" value="KIM50559.1"/>
    <property type="molecule type" value="Genomic_DNA"/>
</dbReference>
<proteinExistence type="predicted"/>
<name>A0A0C3D2E1_9AGAM</name>
<gene>
    <name evidence="1" type="ORF">SCLCIDRAFT_794382</name>
</gene>
<organism evidence="1 2">
    <name type="scientific">Scleroderma citrinum Foug A</name>
    <dbReference type="NCBI Taxonomy" id="1036808"/>
    <lineage>
        <taxon>Eukaryota</taxon>
        <taxon>Fungi</taxon>
        <taxon>Dikarya</taxon>
        <taxon>Basidiomycota</taxon>
        <taxon>Agaricomycotina</taxon>
        <taxon>Agaricomycetes</taxon>
        <taxon>Agaricomycetidae</taxon>
        <taxon>Boletales</taxon>
        <taxon>Sclerodermatineae</taxon>
        <taxon>Sclerodermataceae</taxon>
        <taxon>Scleroderma</taxon>
    </lineage>
</organism>
<evidence type="ECO:0000313" key="1">
    <source>
        <dbReference type="EMBL" id="KIM50559.1"/>
    </source>
</evidence>
<reference evidence="1 2" key="1">
    <citation type="submission" date="2014-04" db="EMBL/GenBank/DDBJ databases">
        <authorList>
            <consortium name="DOE Joint Genome Institute"/>
            <person name="Kuo A."/>
            <person name="Kohler A."/>
            <person name="Nagy L.G."/>
            <person name="Floudas D."/>
            <person name="Copeland A."/>
            <person name="Barry K.W."/>
            <person name="Cichocki N."/>
            <person name="Veneault-Fourrey C."/>
            <person name="LaButti K."/>
            <person name="Lindquist E.A."/>
            <person name="Lipzen A."/>
            <person name="Lundell T."/>
            <person name="Morin E."/>
            <person name="Murat C."/>
            <person name="Sun H."/>
            <person name="Tunlid A."/>
            <person name="Henrissat B."/>
            <person name="Grigoriev I.V."/>
            <person name="Hibbett D.S."/>
            <person name="Martin F."/>
            <person name="Nordberg H.P."/>
            <person name="Cantor M.N."/>
            <person name="Hua S.X."/>
        </authorList>
    </citation>
    <scope>NUCLEOTIDE SEQUENCE [LARGE SCALE GENOMIC DNA]</scope>
    <source>
        <strain evidence="1 2">Foug A</strain>
    </source>
</reference>
<dbReference type="InParanoid" id="A0A0C3D2E1"/>
<dbReference type="AlphaFoldDB" id="A0A0C3D2E1"/>